<accession>A0A6P6DEX2</accession>
<dbReference type="GeneID" id="101593011"/>
<name>A0A6P6DEX2_OCTDE</name>
<reference evidence="3" key="1">
    <citation type="submission" date="2025-08" db="UniProtKB">
        <authorList>
            <consortium name="RefSeq"/>
        </authorList>
    </citation>
    <scope>IDENTIFICATION</scope>
</reference>
<gene>
    <name evidence="3" type="primary">Cys1</name>
</gene>
<dbReference type="InterPro" id="IPR058884">
    <property type="entry name" value="Cys1"/>
</dbReference>
<dbReference type="Proteomes" id="UP000515203">
    <property type="component" value="Unplaced"/>
</dbReference>
<proteinExistence type="predicted"/>
<dbReference type="RefSeq" id="XP_023558173.1">
    <property type="nucleotide sequence ID" value="XM_023702405.1"/>
</dbReference>
<dbReference type="CTD" id="192668"/>
<keyword evidence="2" id="KW-1185">Reference proteome</keyword>
<protein>
    <submittedName>
        <fullName evidence="3">Cystin-1 isoform X4</fullName>
    </submittedName>
</protein>
<dbReference type="Pfam" id="PF26203">
    <property type="entry name" value="Cys1"/>
    <property type="match status" value="1"/>
</dbReference>
<feature type="region of interest" description="Disordered" evidence="1">
    <location>
        <begin position="57"/>
        <end position="102"/>
    </location>
</feature>
<sequence length="114" mass="11551">MGAGSARSRSSGRAGFQSGGSVLPRSFAGCHGNPLGAGQVVQVPATTDSHSVACPGLLGASQVSTGPQAEDAPECSQASEAPGKSPKHATRQSSISYNRAEEELMASIEREYSC</sequence>
<organism evidence="2 3">
    <name type="scientific">Octodon degus</name>
    <name type="common">Degu</name>
    <name type="synonym">Sciurus degus</name>
    <dbReference type="NCBI Taxonomy" id="10160"/>
    <lineage>
        <taxon>Eukaryota</taxon>
        <taxon>Metazoa</taxon>
        <taxon>Chordata</taxon>
        <taxon>Craniata</taxon>
        <taxon>Vertebrata</taxon>
        <taxon>Euteleostomi</taxon>
        <taxon>Mammalia</taxon>
        <taxon>Eutheria</taxon>
        <taxon>Euarchontoglires</taxon>
        <taxon>Glires</taxon>
        <taxon>Rodentia</taxon>
        <taxon>Hystricomorpha</taxon>
        <taxon>Octodontidae</taxon>
        <taxon>Octodon</taxon>
    </lineage>
</organism>
<dbReference type="AlphaFoldDB" id="A0A6P6DEX2"/>
<evidence type="ECO:0000313" key="3">
    <source>
        <dbReference type="RefSeq" id="XP_023558173.1"/>
    </source>
</evidence>
<evidence type="ECO:0000313" key="2">
    <source>
        <dbReference type="Proteomes" id="UP000515203"/>
    </source>
</evidence>
<evidence type="ECO:0000256" key="1">
    <source>
        <dbReference type="SAM" id="MobiDB-lite"/>
    </source>
</evidence>